<dbReference type="EMBL" id="BKCP01004905">
    <property type="protein sequence ID" value="GER34447.1"/>
    <property type="molecule type" value="Genomic_DNA"/>
</dbReference>
<dbReference type="Pfam" id="PF02458">
    <property type="entry name" value="Transferase"/>
    <property type="match status" value="1"/>
</dbReference>
<dbReference type="PANTHER" id="PTHR31623">
    <property type="entry name" value="F21J9.9"/>
    <property type="match status" value="1"/>
</dbReference>
<proteinExistence type="inferred from homology"/>
<dbReference type="OrthoDB" id="894625at2759"/>
<dbReference type="GO" id="GO:0016746">
    <property type="term" value="F:acyltransferase activity"/>
    <property type="evidence" value="ECO:0007669"/>
    <property type="project" value="UniProtKB-KW"/>
</dbReference>
<comment type="similarity">
    <text evidence="1">Belongs to the plant acyltransferase family.</text>
</comment>
<sequence length="481" mass="54097">MSALIPELWDSNRLSFIRHVLSPSRLVAGKFSKEIIKPSSPTPHDKKLHNLSLLDQIVPPFFVAMVFYYPNLDKPPKTSESVYETTQALKQSLSKTLSRFYPLAGRIRDQFSIDCNDEGVPFVVTKFHKNLTNFLRNPELSADRAHLPGQLNLDDPGLGSEVAMFQVNHYECGGIVIGALFHHKLADGHSMGLFMKDWASNTRDPRALRPGPIFDFNSFFPHNPAMKRDSHVYTVVKKYFKVGKPVIRRYAFNDVAISKLRAKLDGGPARPTRVEVVTAVVWKWFMAAVGARGDDNNNPVPLSVITHLVNMRKKVDPPFLENSFGNFVWLQPVTSPNDGPCRDLARLFGKVRGGISKVDSGFVERMAGRDGFSGYVENVKDTWKEFPEKADYVSCSSWCNFGLYGVDFGWGKPVWITKGHADSESEWPFLNVLWLMDTRGGDGIEAWLTLDEHYAAAFDQVKEFRDLAMVNPSPLDLAGIN</sequence>
<accession>A0A5A7PQ44</accession>
<evidence type="ECO:0000256" key="3">
    <source>
        <dbReference type="ARBA" id="ARBA00023315"/>
    </source>
</evidence>
<dbReference type="InterPro" id="IPR023213">
    <property type="entry name" value="CAT-like_dom_sf"/>
</dbReference>
<dbReference type="Gene3D" id="3.30.559.10">
    <property type="entry name" value="Chloramphenicol acetyltransferase-like domain"/>
    <property type="match status" value="2"/>
</dbReference>
<protein>
    <submittedName>
        <fullName evidence="4">HXXXD-type acyl-transferase family protein</fullName>
    </submittedName>
</protein>
<keyword evidence="2 4" id="KW-0808">Transferase</keyword>
<keyword evidence="5" id="KW-1185">Reference proteome</keyword>
<evidence type="ECO:0000313" key="4">
    <source>
        <dbReference type="EMBL" id="GER34447.1"/>
    </source>
</evidence>
<comment type="caution">
    <text evidence="4">The sequence shown here is derived from an EMBL/GenBank/DDBJ whole genome shotgun (WGS) entry which is preliminary data.</text>
</comment>
<name>A0A5A7PQ44_STRAF</name>
<gene>
    <name evidence="4" type="ORF">STAS_10671</name>
</gene>
<dbReference type="Proteomes" id="UP000325081">
    <property type="component" value="Unassembled WGS sequence"/>
</dbReference>
<keyword evidence="3" id="KW-0012">Acyltransferase</keyword>
<dbReference type="AlphaFoldDB" id="A0A5A7PQ44"/>
<evidence type="ECO:0000256" key="2">
    <source>
        <dbReference type="ARBA" id="ARBA00022679"/>
    </source>
</evidence>
<reference evidence="5" key="1">
    <citation type="journal article" date="2019" name="Curr. Biol.">
        <title>Genome Sequence of Striga asiatica Provides Insight into the Evolution of Plant Parasitism.</title>
        <authorList>
            <person name="Yoshida S."/>
            <person name="Kim S."/>
            <person name="Wafula E.K."/>
            <person name="Tanskanen J."/>
            <person name="Kim Y.M."/>
            <person name="Honaas L."/>
            <person name="Yang Z."/>
            <person name="Spallek T."/>
            <person name="Conn C.E."/>
            <person name="Ichihashi Y."/>
            <person name="Cheong K."/>
            <person name="Cui S."/>
            <person name="Der J.P."/>
            <person name="Gundlach H."/>
            <person name="Jiao Y."/>
            <person name="Hori C."/>
            <person name="Ishida J.K."/>
            <person name="Kasahara H."/>
            <person name="Kiba T."/>
            <person name="Kim M.S."/>
            <person name="Koo N."/>
            <person name="Laohavisit A."/>
            <person name="Lee Y.H."/>
            <person name="Lumba S."/>
            <person name="McCourt P."/>
            <person name="Mortimer J.C."/>
            <person name="Mutuku J.M."/>
            <person name="Nomura T."/>
            <person name="Sasaki-Sekimoto Y."/>
            <person name="Seto Y."/>
            <person name="Wang Y."/>
            <person name="Wakatake T."/>
            <person name="Sakakibara H."/>
            <person name="Demura T."/>
            <person name="Yamaguchi S."/>
            <person name="Yoneyama K."/>
            <person name="Manabe R.I."/>
            <person name="Nelson D.C."/>
            <person name="Schulman A.H."/>
            <person name="Timko M.P."/>
            <person name="dePamphilis C.W."/>
            <person name="Choi D."/>
            <person name="Shirasu K."/>
        </authorList>
    </citation>
    <scope>NUCLEOTIDE SEQUENCE [LARGE SCALE GENOMIC DNA]</scope>
    <source>
        <strain evidence="5">cv. UVA1</strain>
    </source>
</reference>
<evidence type="ECO:0000256" key="1">
    <source>
        <dbReference type="ARBA" id="ARBA00009861"/>
    </source>
</evidence>
<evidence type="ECO:0000313" key="5">
    <source>
        <dbReference type="Proteomes" id="UP000325081"/>
    </source>
</evidence>
<dbReference type="PANTHER" id="PTHR31623:SF105">
    <property type="entry name" value="VINORINE SYNTHASE-LIKE"/>
    <property type="match status" value="1"/>
</dbReference>
<organism evidence="4 5">
    <name type="scientific">Striga asiatica</name>
    <name type="common">Asiatic witchweed</name>
    <name type="synonym">Buchnera asiatica</name>
    <dbReference type="NCBI Taxonomy" id="4170"/>
    <lineage>
        <taxon>Eukaryota</taxon>
        <taxon>Viridiplantae</taxon>
        <taxon>Streptophyta</taxon>
        <taxon>Embryophyta</taxon>
        <taxon>Tracheophyta</taxon>
        <taxon>Spermatophyta</taxon>
        <taxon>Magnoliopsida</taxon>
        <taxon>eudicotyledons</taxon>
        <taxon>Gunneridae</taxon>
        <taxon>Pentapetalae</taxon>
        <taxon>asterids</taxon>
        <taxon>lamiids</taxon>
        <taxon>Lamiales</taxon>
        <taxon>Orobanchaceae</taxon>
        <taxon>Buchnereae</taxon>
        <taxon>Striga</taxon>
    </lineage>
</organism>